<dbReference type="EMBL" id="PDCK01000039">
    <property type="protein sequence ID" value="PRQ60595.1"/>
    <property type="molecule type" value="Genomic_DNA"/>
</dbReference>
<gene>
    <name evidence="1" type="ORF">RchiOBHm_Chr1g0383011</name>
</gene>
<keyword evidence="1" id="KW-0378">Hydrolase</keyword>
<organism evidence="1 2">
    <name type="scientific">Rosa chinensis</name>
    <name type="common">China rose</name>
    <dbReference type="NCBI Taxonomy" id="74649"/>
    <lineage>
        <taxon>Eukaryota</taxon>
        <taxon>Viridiplantae</taxon>
        <taxon>Streptophyta</taxon>
        <taxon>Embryophyta</taxon>
        <taxon>Tracheophyta</taxon>
        <taxon>Spermatophyta</taxon>
        <taxon>Magnoliopsida</taxon>
        <taxon>eudicotyledons</taxon>
        <taxon>Gunneridae</taxon>
        <taxon>Pentapetalae</taxon>
        <taxon>rosids</taxon>
        <taxon>fabids</taxon>
        <taxon>Rosales</taxon>
        <taxon>Rosaceae</taxon>
        <taxon>Rosoideae</taxon>
        <taxon>Rosoideae incertae sedis</taxon>
        <taxon>Rosa</taxon>
    </lineage>
</organism>
<evidence type="ECO:0000313" key="1">
    <source>
        <dbReference type="EMBL" id="PRQ60595.1"/>
    </source>
</evidence>
<sequence length="162" mass="18154">MSFWRLNEKTIRSQEDEDILKLRDEDRAESCHGKFLEQLRKQKQIEPSSQSSVLKTIILFHWKEISLSGLFALLKILTTSAGPLLLNAFIRVAKGNESSEHEGSGTSAIDNKQLRLSNAAKLTHSGCQIMNELCYCGCLGLESFHFGSIRLGLLASSPVFLW</sequence>
<comment type="caution">
    <text evidence="1">The sequence shown here is derived from an EMBL/GenBank/DDBJ whole genome shotgun (WGS) entry which is preliminary data.</text>
</comment>
<keyword evidence="2" id="KW-1185">Reference proteome</keyword>
<accession>A0A2P6SPJ7</accession>
<dbReference type="Gramene" id="PRQ60595">
    <property type="protein sequence ID" value="PRQ60595"/>
    <property type="gene ID" value="RchiOBHm_Chr1g0383011"/>
</dbReference>
<dbReference type="STRING" id="74649.A0A2P6SPJ7"/>
<reference evidence="1 2" key="1">
    <citation type="journal article" date="2018" name="Nat. Genet.">
        <title>The Rosa genome provides new insights in the design of modern roses.</title>
        <authorList>
            <person name="Bendahmane M."/>
        </authorList>
    </citation>
    <scope>NUCLEOTIDE SEQUENCE [LARGE SCALE GENOMIC DNA]</scope>
    <source>
        <strain evidence="2">cv. Old Blush</strain>
    </source>
</reference>
<evidence type="ECO:0000313" key="2">
    <source>
        <dbReference type="Proteomes" id="UP000238479"/>
    </source>
</evidence>
<protein>
    <submittedName>
        <fullName evidence="1">Putative xenobiotic-transporting ATPase</fullName>
        <ecNumber evidence="1">3.6.3.44</ecNumber>
    </submittedName>
</protein>
<dbReference type="EC" id="3.6.3.44" evidence="1"/>
<dbReference type="Proteomes" id="UP000238479">
    <property type="component" value="Chromosome 1"/>
</dbReference>
<dbReference type="AlphaFoldDB" id="A0A2P6SPJ7"/>
<name>A0A2P6SPJ7_ROSCH</name>
<dbReference type="GO" id="GO:0016787">
    <property type="term" value="F:hydrolase activity"/>
    <property type="evidence" value="ECO:0007669"/>
    <property type="project" value="UniProtKB-KW"/>
</dbReference>
<proteinExistence type="predicted"/>